<name>A0A8X6RZL1_TRICX</name>
<comment type="caution">
    <text evidence="1">The sequence shown here is derived from an EMBL/GenBank/DDBJ whole genome shotgun (WGS) entry which is preliminary data.</text>
</comment>
<keyword evidence="2" id="KW-1185">Reference proteome</keyword>
<reference evidence="1" key="1">
    <citation type="submission" date="2020-08" db="EMBL/GenBank/DDBJ databases">
        <title>Multicomponent nature underlies the extraordinary mechanical properties of spider dragline silk.</title>
        <authorList>
            <person name="Kono N."/>
            <person name="Nakamura H."/>
            <person name="Mori M."/>
            <person name="Yoshida Y."/>
            <person name="Ohtoshi R."/>
            <person name="Malay A.D."/>
            <person name="Moran D.A.P."/>
            <person name="Tomita M."/>
            <person name="Numata K."/>
            <person name="Arakawa K."/>
        </authorList>
    </citation>
    <scope>NUCLEOTIDE SEQUENCE</scope>
</reference>
<gene>
    <name evidence="1" type="ORF">TNCV_1467121</name>
</gene>
<proteinExistence type="predicted"/>
<accession>A0A8X6RZL1</accession>
<sequence>MIKIHETGETLKGVRTLIGVARGDFPNLWKEFKDNKKCFSYKGHPYAIPEELKSCVLEMIEERYPANEVLKSHGNSGHCGPNPKSHGESAEAVAFFRLTTGHDFLEVYLHWLGVAANEAGTLCDHAEWIATTFSIALDSMNIVSPYWEARRQMVKRSSMGVG</sequence>
<organism evidence="1 2">
    <name type="scientific">Trichonephila clavipes</name>
    <name type="common">Golden silk orbweaver</name>
    <name type="synonym">Nephila clavipes</name>
    <dbReference type="NCBI Taxonomy" id="2585209"/>
    <lineage>
        <taxon>Eukaryota</taxon>
        <taxon>Metazoa</taxon>
        <taxon>Ecdysozoa</taxon>
        <taxon>Arthropoda</taxon>
        <taxon>Chelicerata</taxon>
        <taxon>Arachnida</taxon>
        <taxon>Araneae</taxon>
        <taxon>Araneomorphae</taxon>
        <taxon>Entelegynae</taxon>
        <taxon>Araneoidea</taxon>
        <taxon>Nephilidae</taxon>
        <taxon>Trichonephila</taxon>
    </lineage>
</organism>
<dbReference type="AlphaFoldDB" id="A0A8X6RZL1"/>
<dbReference type="EMBL" id="BMAU01021230">
    <property type="protein sequence ID" value="GFY01720.1"/>
    <property type="molecule type" value="Genomic_DNA"/>
</dbReference>
<protein>
    <submittedName>
        <fullName evidence="1">Uncharacterized protein</fullName>
    </submittedName>
</protein>
<evidence type="ECO:0000313" key="2">
    <source>
        <dbReference type="Proteomes" id="UP000887159"/>
    </source>
</evidence>
<evidence type="ECO:0000313" key="1">
    <source>
        <dbReference type="EMBL" id="GFY01720.1"/>
    </source>
</evidence>
<dbReference type="Proteomes" id="UP000887159">
    <property type="component" value="Unassembled WGS sequence"/>
</dbReference>